<dbReference type="HOGENOM" id="CLU_005679_1_1_11"/>
<accession>U3P4U5</accession>
<sequence>MEGLRAVAILLVVANHAWGWPAGGYVGVDVFFVVSGYLITRGLIRDRIQHGSVRLAAFYVKRVARLVPAAALVIAVTSALIALVYFPLTSEVLATQPFSSLFGVQNWSMVRSGADYLNPSGAPSPFQHFWSLSLEEQFYAIWPWTLAAVWFLAVRVRRGSAERSVRTATFGVVIVMIALSLAASVLITAVNPGAAYFLPVTRFWELGVGAAIAAAGLGLRGVGVPAVAMRWAGLAMIALSAVLYTPATPFPGIAALLPVAGTALVVLAAERADEPSPRVQRRRRSRRTPNCRPLCAPPSKPPAGPPSPIS</sequence>
<evidence type="ECO:0000256" key="1">
    <source>
        <dbReference type="SAM" id="MobiDB-lite"/>
    </source>
</evidence>
<proteinExistence type="predicted"/>
<name>U3P4U5_LEIXC</name>
<dbReference type="GO" id="GO:0016020">
    <property type="term" value="C:membrane"/>
    <property type="evidence" value="ECO:0007669"/>
    <property type="project" value="TreeGrafter"/>
</dbReference>
<keyword evidence="2" id="KW-1133">Transmembrane helix</keyword>
<gene>
    <name evidence="4" type="ORF">O159_06090</name>
</gene>
<evidence type="ECO:0000313" key="5">
    <source>
        <dbReference type="Proteomes" id="UP000016743"/>
    </source>
</evidence>
<feature type="compositionally biased region" description="Pro residues" evidence="1">
    <location>
        <begin position="295"/>
        <end position="310"/>
    </location>
</feature>
<feature type="transmembrane region" description="Helical" evidence="2">
    <location>
        <begin position="65"/>
        <end position="88"/>
    </location>
</feature>
<dbReference type="STRING" id="1389489.O159_06090"/>
<feature type="transmembrane region" description="Helical" evidence="2">
    <location>
        <begin position="196"/>
        <end position="219"/>
    </location>
</feature>
<evidence type="ECO:0000259" key="3">
    <source>
        <dbReference type="Pfam" id="PF01757"/>
    </source>
</evidence>
<dbReference type="InterPro" id="IPR002656">
    <property type="entry name" value="Acyl_transf_3_dom"/>
</dbReference>
<dbReference type="Pfam" id="PF01757">
    <property type="entry name" value="Acyl_transf_3"/>
    <property type="match status" value="1"/>
</dbReference>
<feature type="transmembrane region" description="Helical" evidence="2">
    <location>
        <begin position="231"/>
        <end position="247"/>
    </location>
</feature>
<feature type="domain" description="Acyltransferase 3" evidence="3">
    <location>
        <begin position="2"/>
        <end position="267"/>
    </location>
</feature>
<organism evidence="4 5">
    <name type="scientific">Leifsonia xyli subsp. cynodontis DSM 46306</name>
    <dbReference type="NCBI Taxonomy" id="1389489"/>
    <lineage>
        <taxon>Bacteria</taxon>
        <taxon>Bacillati</taxon>
        <taxon>Actinomycetota</taxon>
        <taxon>Actinomycetes</taxon>
        <taxon>Micrococcales</taxon>
        <taxon>Microbacteriaceae</taxon>
        <taxon>Leifsonia</taxon>
    </lineage>
</organism>
<dbReference type="GO" id="GO:0009103">
    <property type="term" value="P:lipopolysaccharide biosynthetic process"/>
    <property type="evidence" value="ECO:0007669"/>
    <property type="project" value="TreeGrafter"/>
</dbReference>
<feature type="compositionally biased region" description="Basic residues" evidence="1">
    <location>
        <begin position="279"/>
        <end position="289"/>
    </location>
</feature>
<evidence type="ECO:0000256" key="2">
    <source>
        <dbReference type="SAM" id="Phobius"/>
    </source>
</evidence>
<dbReference type="eggNOG" id="COG1835">
    <property type="taxonomic scope" value="Bacteria"/>
</dbReference>
<dbReference type="EMBL" id="CP006734">
    <property type="protein sequence ID" value="AGW40796.1"/>
    <property type="molecule type" value="Genomic_DNA"/>
</dbReference>
<keyword evidence="2" id="KW-0812">Transmembrane</keyword>
<dbReference type="PATRIC" id="fig|1389489.3.peg.591"/>
<dbReference type="RefSeq" id="WP_021754235.1">
    <property type="nucleotide sequence ID" value="NC_022438.1"/>
</dbReference>
<feature type="transmembrane region" description="Helical" evidence="2">
    <location>
        <begin position="138"/>
        <end position="156"/>
    </location>
</feature>
<dbReference type="KEGG" id="lxy:O159_06090"/>
<dbReference type="Proteomes" id="UP000016743">
    <property type="component" value="Chromosome"/>
</dbReference>
<keyword evidence="2" id="KW-0472">Membrane</keyword>
<feature type="transmembrane region" description="Helical" evidence="2">
    <location>
        <begin position="253"/>
        <end position="272"/>
    </location>
</feature>
<keyword evidence="5" id="KW-1185">Reference proteome</keyword>
<dbReference type="AlphaFoldDB" id="U3P4U5"/>
<dbReference type="PANTHER" id="PTHR23028">
    <property type="entry name" value="ACETYLTRANSFERASE"/>
    <property type="match status" value="1"/>
</dbReference>
<dbReference type="InterPro" id="IPR050879">
    <property type="entry name" value="Acyltransferase_3"/>
</dbReference>
<protein>
    <recommendedName>
        <fullName evidence="3">Acyltransferase 3 domain-containing protein</fullName>
    </recommendedName>
</protein>
<dbReference type="GO" id="GO:0016747">
    <property type="term" value="F:acyltransferase activity, transferring groups other than amino-acyl groups"/>
    <property type="evidence" value="ECO:0007669"/>
    <property type="project" value="InterPro"/>
</dbReference>
<reference evidence="4 5" key="1">
    <citation type="journal article" date="2013" name="Genome Announc.">
        <title>Complete Genome Sequence of Leifsonia xyli subsp. cynodontis Strain DSM46306, a Gram-Positive Bacterial Pathogen of Grasses.</title>
        <authorList>
            <person name="Monteiro-Vitorello C.B."/>
            <person name="Zerillo M.M."/>
            <person name="Van Sluys M.A."/>
            <person name="Camargo L.E."/>
            <person name="Kitajima J.P."/>
        </authorList>
    </citation>
    <scope>NUCLEOTIDE SEQUENCE [LARGE SCALE GENOMIC DNA]</scope>
    <source>
        <strain evidence="4 5">DSM 46306</strain>
    </source>
</reference>
<dbReference type="PANTHER" id="PTHR23028:SF53">
    <property type="entry name" value="ACYL_TRANSF_3 DOMAIN-CONTAINING PROTEIN"/>
    <property type="match status" value="1"/>
</dbReference>
<feature type="transmembrane region" description="Helical" evidence="2">
    <location>
        <begin position="168"/>
        <end position="190"/>
    </location>
</feature>
<feature type="region of interest" description="Disordered" evidence="1">
    <location>
        <begin position="273"/>
        <end position="310"/>
    </location>
</feature>
<evidence type="ECO:0000313" key="4">
    <source>
        <dbReference type="EMBL" id="AGW40796.1"/>
    </source>
</evidence>